<dbReference type="InterPro" id="IPR008927">
    <property type="entry name" value="6-PGluconate_DH-like_C_sf"/>
</dbReference>
<dbReference type="InterPro" id="IPR013131">
    <property type="entry name" value="Mannitol_DH_N"/>
</dbReference>
<dbReference type="InterPro" id="IPR036291">
    <property type="entry name" value="NAD(P)-bd_dom_sf"/>
</dbReference>
<dbReference type="GO" id="GO:0005829">
    <property type="term" value="C:cytosol"/>
    <property type="evidence" value="ECO:0007669"/>
    <property type="project" value="TreeGrafter"/>
</dbReference>
<dbReference type="InterPro" id="IPR013118">
    <property type="entry name" value="Mannitol_DH_C"/>
</dbReference>
<evidence type="ECO:0000313" key="7">
    <source>
        <dbReference type="Proteomes" id="UP000245697"/>
    </source>
</evidence>
<dbReference type="Pfam" id="PF08125">
    <property type="entry name" value="Mannitol_dh_C"/>
    <property type="match status" value="1"/>
</dbReference>
<dbReference type="Pfam" id="PF01232">
    <property type="entry name" value="Mannitol_dh"/>
    <property type="match status" value="1"/>
</dbReference>
<feature type="domain" description="Mannitol dehydrogenase C-terminal" evidence="5">
    <location>
        <begin position="331"/>
        <end position="457"/>
    </location>
</feature>
<dbReference type="Gene3D" id="1.10.1040.10">
    <property type="entry name" value="N-(1-d-carboxylethyl)-l-norvaline Dehydrogenase, domain 2"/>
    <property type="match status" value="1"/>
</dbReference>
<keyword evidence="7" id="KW-1185">Reference proteome</keyword>
<evidence type="ECO:0000256" key="1">
    <source>
        <dbReference type="ARBA" id="ARBA00023002"/>
    </source>
</evidence>
<dbReference type="InterPro" id="IPR013328">
    <property type="entry name" value="6PGD_dom2"/>
</dbReference>
<dbReference type="Gene3D" id="3.40.50.720">
    <property type="entry name" value="NAD(P)-binding Rossmann-like Domain"/>
    <property type="match status" value="1"/>
</dbReference>
<comment type="catalytic activity">
    <reaction evidence="3">
        <text>D-mannitol 1-phosphate + NAD(+) = beta-D-fructose 6-phosphate + NADH + H(+)</text>
        <dbReference type="Rhea" id="RHEA:19661"/>
        <dbReference type="ChEBI" id="CHEBI:15378"/>
        <dbReference type="ChEBI" id="CHEBI:57540"/>
        <dbReference type="ChEBI" id="CHEBI:57634"/>
        <dbReference type="ChEBI" id="CHEBI:57945"/>
        <dbReference type="ChEBI" id="CHEBI:61381"/>
        <dbReference type="EC" id="1.1.1.17"/>
    </reaction>
</comment>
<comment type="caution">
    <text evidence="6">The sequence shown here is derived from an EMBL/GenBank/DDBJ whole genome shotgun (WGS) entry which is preliminary data.</text>
</comment>
<accession>A0A316FJB4</accession>
<dbReference type="GO" id="GO:0019592">
    <property type="term" value="P:mannitol catabolic process"/>
    <property type="evidence" value="ECO:0007669"/>
    <property type="project" value="TreeGrafter"/>
</dbReference>
<evidence type="ECO:0000259" key="5">
    <source>
        <dbReference type="Pfam" id="PF08125"/>
    </source>
</evidence>
<protein>
    <submittedName>
        <fullName evidence="6">Tagaturonate reductase</fullName>
    </submittedName>
</protein>
<name>A0A316FJB4_9ACTN</name>
<sequence>MYRKPPDPESVFTIDNTATDCTSLVTYASPTSIEEAERVRRRPWHRPWDRPVTRAEQRLRSIGAAVPDREALPIRILQVGAGNFLRGFADWMVHRANDAGVLRHGIAVMKATPRPDLVTARLAEQAGMYHVVLDGVRDGHPFTETTLVTAVQSVADAHHDWDRCRELMHGEELSLVVSNTTEAGIAYVADDLTAAPPASFPAKMTALLHERWTHFGGDPRRGLSFLPCELIEDNGATLRSLVVRHATEASLAPGFIDWVTRHCHFYDTLVDRIVPGLPEHEAAGLRASLGFDDRLIVRGEHYADWAIAGGPAIRDEFPLDRAGLPVRFVPDLRPYRERKVRVLNGAHTAIAAVGPLVGCRTVLDVVRHPVAGAYLRRLVDDEVLPSLPGASGDPAELRRYAAAILDRFRNPALHHLLADIRLNALSKWRTRNLPVVLDAWSQGRSAELTVFAFACLLTGYAGALGEVEARDDEAFLSRLRAGFDATRPGPWIADLIGSLDWPELHDSATAARLTTEVTTHVRALLTGDPAAVLTALAAGPPAPDVP</sequence>
<evidence type="ECO:0000259" key="4">
    <source>
        <dbReference type="Pfam" id="PF01232"/>
    </source>
</evidence>
<feature type="domain" description="Mannitol dehydrogenase N-terminal" evidence="4">
    <location>
        <begin position="75"/>
        <end position="309"/>
    </location>
</feature>
<dbReference type="Proteomes" id="UP000245697">
    <property type="component" value="Unassembled WGS sequence"/>
</dbReference>
<reference evidence="6 7" key="1">
    <citation type="submission" date="2018-05" db="EMBL/GenBank/DDBJ databases">
        <title>Genomic Encyclopedia of Archaeal and Bacterial Type Strains, Phase II (KMG-II): from individual species to whole genera.</title>
        <authorList>
            <person name="Goeker M."/>
        </authorList>
    </citation>
    <scope>NUCLEOTIDE SEQUENCE [LARGE SCALE GENOMIC DNA]</scope>
    <source>
        <strain evidence="6 7">DSM 45184</strain>
    </source>
</reference>
<keyword evidence="2" id="KW-0520">NAD</keyword>
<dbReference type="EMBL" id="QGGR01000006">
    <property type="protein sequence ID" value="PWK48383.1"/>
    <property type="molecule type" value="Genomic_DNA"/>
</dbReference>
<dbReference type="AlphaFoldDB" id="A0A316FJB4"/>
<proteinExistence type="predicted"/>
<evidence type="ECO:0000313" key="6">
    <source>
        <dbReference type="EMBL" id="PWK48383.1"/>
    </source>
</evidence>
<organism evidence="6 7">
    <name type="scientific">Actinoplanes xinjiangensis</name>
    <dbReference type="NCBI Taxonomy" id="512350"/>
    <lineage>
        <taxon>Bacteria</taxon>
        <taxon>Bacillati</taxon>
        <taxon>Actinomycetota</taxon>
        <taxon>Actinomycetes</taxon>
        <taxon>Micromonosporales</taxon>
        <taxon>Micromonosporaceae</taxon>
        <taxon>Actinoplanes</taxon>
    </lineage>
</organism>
<keyword evidence="1" id="KW-0560">Oxidoreductase</keyword>
<dbReference type="SUPFAM" id="SSF48179">
    <property type="entry name" value="6-phosphogluconate dehydrogenase C-terminal domain-like"/>
    <property type="match status" value="1"/>
</dbReference>
<dbReference type="PANTHER" id="PTHR30524:SF0">
    <property type="entry name" value="ALTRONATE OXIDOREDUCTASE-RELATED"/>
    <property type="match status" value="1"/>
</dbReference>
<evidence type="ECO:0000256" key="2">
    <source>
        <dbReference type="ARBA" id="ARBA00023027"/>
    </source>
</evidence>
<dbReference type="PANTHER" id="PTHR30524">
    <property type="entry name" value="MANNITOL-1-PHOSPHATE 5-DEHYDROGENASE"/>
    <property type="match status" value="1"/>
</dbReference>
<dbReference type="NCBIfam" id="NF002969">
    <property type="entry name" value="PRK03643.1"/>
    <property type="match status" value="1"/>
</dbReference>
<dbReference type="GO" id="GO:0008926">
    <property type="term" value="F:mannitol-1-phosphate 5-dehydrogenase activity"/>
    <property type="evidence" value="ECO:0007669"/>
    <property type="project" value="UniProtKB-EC"/>
</dbReference>
<gene>
    <name evidence="6" type="ORF">BC793_106413</name>
</gene>
<dbReference type="SUPFAM" id="SSF51735">
    <property type="entry name" value="NAD(P)-binding Rossmann-fold domains"/>
    <property type="match status" value="1"/>
</dbReference>
<evidence type="ECO:0000256" key="3">
    <source>
        <dbReference type="ARBA" id="ARBA00048615"/>
    </source>
</evidence>